<geneLocation type="plasmid" evidence="1 2">
    <name>p1</name>
</geneLocation>
<proteinExistence type="predicted"/>
<accession>A0ACD5AVE8</accession>
<organism evidence="1 2">
    <name type="scientific">Streptomyces citrinus</name>
    <dbReference type="NCBI Taxonomy" id="3118173"/>
    <lineage>
        <taxon>Bacteria</taxon>
        <taxon>Bacillati</taxon>
        <taxon>Actinomycetota</taxon>
        <taxon>Actinomycetes</taxon>
        <taxon>Kitasatosporales</taxon>
        <taxon>Streptomycetaceae</taxon>
        <taxon>Streptomyces</taxon>
    </lineage>
</organism>
<dbReference type="Proteomes" id="UP001432251">
    <property type="component" value="Plasmid p1"/>
</dbReference>
<protein>
    <submittedName>
        <fullName evidence="1">GPP34 family phosphoprotein</fullName>
    </submittedName>
</protein>
<keyword evidence="1" id="KW-0614">Plasmid</keyword>
<reference evidence="1" key="1">
    <citation type="journal article" date="2025" name="Int. J. Syst. Evol. Microbiol.">
        <title>Streptomyces citrinus sp. nov., with yellow diffusible pigment.</title>
        <authorList>
            <person name="He Y."/>
            <person name="Yang E."/>
            <person name="Xu J."/>
            <person name="Sun Y."/>
            <person name="Sun L."/>
        </authorList>
    </citation>
    <scope>NUCLEOTIDE SEQUENCE</scope>
    <source>
        <strain evidence="1">Q6</strain>
    </source>
</reference>
<sequence length="198" mass="21405">MTTARDLVLIALTMSPGELTGQGELSLALAGAEAIDLLHNGALRLDRDRLVPGPQTLSGDLLLDQAGASLVRQEPYETLDDWLWRRAETLVPAYADALERAGQVIRPHGHGLRLLSGKAVLTDSQKRREAEERRASGEPVLAALLAALGQPSEADDSLLDDAVTTVLAAVGDAVMQLETVRLRRDIENAAFDNVWRGW</sequence>
<evidence type="ECO:0000313" key="2">
    <source>
        <dbReference type="Proteomes" id="UP001432251"/>
    </source>
</evidence>
<evidence type="ECO:0000313" key="1">
    <source>
        <dbReference type="EMBL" id="WWQ69433.1"/>
    </source>
</evidence>
<gene>
    <name evidence="1" type="ORF">V2W30_40365</name>
</gene>
<dbReference type="EMBL" id="CP146023">
    <property type="protein sequence ID" value="WWQ69433.1"/>
    <property type="molecule type" value="Genomic_DNA"/>
</dbReference>
<name>A0ACD5AVE8_9ACTN</name>
<keyword evidence="2" id="KW-1185">Reference proteome</keyword>